<dbReference type="Gene3D" id="3.40.50.300">
    <property type="entry name" value="P-loop containing nucleotide triphosphate hydrolases"/>
    <property type="match status" value="1"/>
</dbReference>
<keyword evidence="7 11" id="KW-0418">Kinase</keyword>
<dbReference type="Proteomes" id="UP000435649">
    <property type="component" value="Unassembled WGS sequence"/>
</dbReference>
<dbReference type="PROSITE" id="PS01128">
    <property type="entry name" value="SHIKIMATE_KINASE"/>
    <property type="match status" value="1"/>
</dbReference>
<evidence type="ECO:0000313" key="13">
    <source>
        <dbReference type="Proteomes" id="UP000435649"/>
    </source>
</evidence>
<name>A0A844G3W6_9BACT</name>
<keyword evidence="5 11" id="KW-0808">Transferase</keyword>
<comment type="subcellular location">
    <subcellularLocation>
        <location evidence="11">Cytoplasm</location>
    </subcellularLocation>
</comment>
<comment type="pathway">
    <text evidence="1 11">Metabolic intermediate biosynthesis; chorismate biosynthesis; chorismate from D-erythrose 4-phosphate and phosphoenolpyruvate: step 5/7.</text>
</comment>
<dbReference type="GO" id="GO:0004765">
    <property type="term" value="F:shikimate kinase activity"/>
    <property type="evidence" value="ECO:0007669"/>
    <property type="project" value="UniProtKB-UniRule"/>
</dbReference>
<organism evidence="12 13">
    <name type="scientific">Victivallis lenta</name>
    <dbReference type="NCBI Taxonomy" id="2606640"/>
    <lineage>
        <taxon>Bacteria</taxon>
        <taxon>Pseudomonadati</taxon>
        <taxon>Lentisphaerota</taxon>
        <taxon>Lentisphaeria</taxon>
        <taxon>Victivallales</taxon>
        <taxon>Victivallaceae</taxon>
        <taxon>Victivallis</taxon>
    </lineage>
</organism>
<dbReference type="GO" id="GO:0005829">
    <property type="term" value="C:cytosol"/>
    <property type="evidence" value="ECO:0007669"/>
    <property type="project" value="TreeGrafter"/>
</dbReference>
<comment type="similarity">
    <text evidence="2 11">Belongs to the shikimate kinase family.</text>
</comment>
<keyword evidence="8 11" id="KW-0067">ATP-binding</keyword>
<dbReference type="GO" id="GO:0009073">
    <property type="term" value="P:aromatic amino acid family biosynthetic process"/>
    <property type="evidence" value="ECO:0007669"/>
    <property type="project" value="UniProtKB-KW"/>
</dbReference>
<reference evidence="12 13" key="1">
    <citation type="submission" date="2019-08" db="EMBL/GenBank/DDBJ databases">
        <title>In-depth cultivation of the pig gut microbiome towards novel bacterial diversity and tailored functional studies.</title>
        <authorList>
            <person name="Wylensek D."/>
            <person name="Hitch T.C.A."/>
            <person name="Clavel T."/>
        </authorList>
    </citation>
    <scope>NUCLEOTIDE SEQUENCE [LARGE SCALE GENOMIC DNA]</scope>
    <source>
        <strain evidence="12 13">BBE-744-WT-12</strain>
    </source>
</reference>
<dbReference type="Pfam" id="PF01202">
    <property type="entry name" value="SKI"/>
    <property type="match status" value="1"/>
</dbReference>
<dbReference type="EMBL" id="VUNS01000008">
    <property type="protein sequence ID" value="MST97208.1"/>
    <property type="molecule type" value="Genomic_DNA"/>
</dbReference>
<feature type="binding site" evidence="11">
    <location>
        <position position="125"/>
    </location>
    <ligand>
        <name>ATP</name>
        <dbReference type="ChEBI" id="CHEBI:30616"/>
    </ligand>
</feature>
<dbReference type="PANTHER" id="PTHR21087">
    <property type="entry name" value="SHIKIMATE KINASE"/>
    <property type="match status" value="1"/>
</dbReference>
<comment type="caution">
    <text evidence="11">Lacks conserved residue(s) required for the propagation of feature annotation.</text>
</comment>
<keyword evidence="11" id="KW-0460">Magnesium</keyword>
<keyword evidence="6 11" id="KW-0547">Nucleotide-binding</keyword>
<evidence type="ECO:0000256" key="2">
    <source>
        <dbReference type="ARBA" id="ARBA00006997"/>
    </source>
</evidence>
<keyword evidence="11" id="KW-0963">Cytoplasm</keyword>
<feature type="binding site" evidence="11">
    <location>
        <position position="36"/>
    </location>
    <ligand>
        <name>substrate</name>
    </ligand>
</feature>
<evidence type="ECO:0000256" key="10">
    <source>
        <dbReference type="ARBA" id="ARBA00048567"/>
    </source>
</evidence>
<evidence type="ECO:0000256" key="5">
    <source>
        <dbReference type="ARBA" id="ARBA00022679"/>
    </source>
</evidence>
<proteinExistence type="inferred from homology"/>
<evidence type="ECO:0000256" key="4">
    <source>
        <dbReference type="ARBA" id="ARBA00022605"/>
    </source>
</evidence>
<evidence type="ECO:0000313" key="12">
    <source>
        <dbReference type="EMBL" id="MST97208.1"/>
    </source>
</evidence>
<feature type="binding site" evidence="11">
    <location>
        <position position="148"/>
    </location>
    <ligand>
        <name>substrate</name>
    </ligand>
</feature>
<dbReference type="UniPathway" id="UPA00053">
    <property type="reaction ID" value="UER00088"/>
</dbReference>
<dbReference type="GO" id="GO:0005524">
    <property type="term" value="F:ATP binding"/>
    <property type="evidence" value="ECO:0007669"/>
    <property type="project" value="UniProtKB-UniRule"/>
</dbReference>
<evidence type="ECO:0000256" key="8">
    <source>
        <dbReference type="ARBA" id="ARBA00022840"/>
    </source>
</evidence>
<dbReference type="GO" id="GO:0009423">
    <property type="term" value="P:chorismate biosynthetic process"/>
    <property type="evidence" value="ECO:0007669"/>
    <property type="project" value="UniProtKB-UniRule"/>
</dbReference>
<feature type="binding site" evidence="11">
    <location>
        <begin position="14"/>
        <end position="19"/>
    </location>
    <ligand>
        <name>ATP</name>
        <dbReference type="ChEBI" id="CHEBI:30616"/>
    </ligand>
</feature>
<accession>A0A844G3W6</accession>
<comment type="function">
    <text evidence="11">Catalyzes the specific phosphorylation of the 3-hydroxyl group of shikimic acid using ATP as a cosubstrate.</text>
</comment>
<keyword evidence="13" id="KW-1185">Reference proteome</keyword>
<dbReference type="EC" id="2.7.1.71" evidence="3 11"/>
<comment type="subunit">
    <text evidence="11">Monomer.</text>
</comment>
<dbReference type="GO" id="GO:0008652">
    <property type="term" value="P:amino acid biosynthetic process"/>
    <property type="evidence" value="ECO:0007669"/>
    <property type="project" value="UniProtKB-KW"/>
</dbReference>
<protein>
    <recommendedName>
        <fullName evidence="3 11">Shikimate kinase</fullName>
        <shortName evidence="11">SK</shortName>
        <ecNumber evidence="3 11">2.7.1.71</ecNumber>
    </recommendedName>
</protein>
<dbReference type="PRINTS" id="PR01100">
    <property type="entry name" value="SHIKIMTKNASE"/>
</dbReference>
<dbReference type="InterPro" id="IPR000623">
    <property type="entry name" value="Shikimate_kinase/TSH1"/>
</dbReference>
<comment type="catalytic activity">
    <reaction evidence="10 11">
        <text>shikimate + ATP = 3-phosphoshikimate + ADP + H(+)</text>
        <dbReference type="Rhea" id="RHEA:13121"/>
        <dbReference type="ChEBI" id="CHEBI:15378"/>
        <dbReference type="ChEBI" id="CHEBI:30616"/>
        <dbReference type="ChEBI" id="CHEBI:36208"/>
        <dbReference type="ChEBI" id="CHEBI:145989"/>
        <dbReference type="ChEBI" id="CHEBI:456216"/>
        <dbReference type="EC" id="2.7.1.71"/>
    </reaction>
</comment>
<dbReference type="InterPro" id="IPR023000">
    <property type="entry name" value="Shikimate_kinase_CS"/>
</dbReference>
<dbReference type="AlphaFoldDB" id="A0A844G3W6"/>
<comment type="cofactor">
    <cofactor evidence="11">
        <name>Mg(2+)</name>
        <dbReference type="ChEBI" id="CHEBI:18420"/>
    </cofactor>
    <text evidence="11">Binds 1 Mg(2+) ion per subunit.</text>
</comment>
<comment type="caution">
    <text evidence="12">The sequence shown here is derived from an EMBL/GenBank/DDBJ whole genome shotgun (WGS) entry which is preliminary data.</text>
</comment>
<gene>
    <name evidence="11" type="primary">aroK</name>
    <name evidence="12" type="ORF">FYJ85_09145</name>
</gene>
<keyword evidence="4 11" id="KW-0028">Amino-acid biosynthesis</keyword>
<dbReference type="PANTHER" id="PTHR21087:SF16">
    <property type="entry name" value="SHIKIMATE KINASE 1, CHLOROPLASTIC"/>
    <property type="match status" value="1"/>
</dbReference>
<evidence type="ECO:0000256" key="9">
    <source>
        <dbReference type="ARBA" id="ARBA00023141"/>
    </source>
</evidence>
<dbReference type="InterPro" id="IPR031322">
    <property type="entry name" value="Shikimate/glucono_kinase"/>
</dbReference>
<evidence type="ECO:0000256" key="11">
    <source>
        <dbReference type="HAMAP-Rule" id="MF_00109"/>
    </source>
</evidence>
<dbReference type="GO" id="GO:0000287">
    <property type="term" value="F:magnesium ion binding"/>
    <property type="evidence" value="ECO:0007669"/>
    <property type="project" value="UniProtKB-UniRule"/>
</dbReference>
<keyword evidence="9 11" id="KW-0057">Aromatic amino acid biosynthesis</keyword>
<feature type="binding site" evidence="11">
    <location>
        <position position="89"/>
    </location>
    <ligand>
        <name>substrate</name>
    </ligand>
</feature>
<evidence type="ECO:0000256" key="3">
    <source>
        <dbReference type="ARBA" id="ARBA00012154"/>
    </source>
</evidence>
<evidence type="ECO:0000256" key="6">
    <source>
        <dbReference type="ARBA" id="ARBA00022741"/>
    </source>
</evidence>
<sequence>MVPARSVVLAGIKHCGKTTLGRLLARRWGVPFLDTDAELEAEFAVRHKRSAGFRDIYRELGEEGFRRLEAEVIDALADGGSVRVIALGGGVVANPFLSPDALRKLGFGVWLDLKLEIAYPRILRRGLPPFLAGSADPEAEFRRICREREPKFRAFAELPFGIETEEPAETVAERLASAIEKEYSK</sequence>
<dbReference type="HAMAP" id="MF_00109">
    <property type="entry name" value="Shikimate_kinase"/>
    <property type="match status" value="1"/>
</dbReference>
<keyword evidence="11" id="KW-0479">Metal-binding</keyword>
<feature type="binding site" evidence="11">
    <location>
        <position position="18"/>
    </location>
    <ligand>
        <name>Mg(2+)</name>
        <dbReference type="ChEBI" id="CHEBI:18420"/>
    </ligand>
</feature>
<dbReference type="InterPro" id="IPR027417">
    <property type="entry name" value="P-loop_NTPase"/>
</dbReference>
<evidence type="ECO:0000256" key="7">
    <source>
        <dbReference type="ARBA" id="ARBA00022777"/>
    </source>
</evidence>
<evidence type="ECO:0000256" key="1">
    <source>
        <dbReference type="ARBA" id="ARBA00004842"/>
    </source>
</evidence>
<feature type="binding site" evidence="11">
    <location>
        <position position="66"/>
    </location>
    <ligand>
        <name>substrate</name>
    </ligand>
</feature>
<dbReference type="RefSeq" id="WP_154418090.1">
    <property type="nucleotide sequence ID" value="NZ_VUNS01000008.1"/>
</dbReference>
<dbReference type="SUPFAM" id="SSF52540">
    <property type="entry name" value="P-loop containing nucleoside triphosphate hydrolases"/>
    <property type="match status" value="1"/>
</dbReference>